<dbReference type="AlphaFoldDB" id="A0A2G5B5U8"/>
<dbReference type="Gene3D" id="3.20.20.80">
    <property type="entry name" value="Glycosidases"/>
    <property type="match status" value="1"/>
</dbReference>
<dbReference type="EMBL" id="KZ303518">
    <property type="protein sequence ID" value="PIA14371.1"/>
    <property type="molecule type" value="Genomic_DNA"/>
</dbReference>
<dbReference type="Pfam" id="PF00704">
    <property type="entry name" value="Glyco_hydro_18"/>
    <property type="match status" value="1"/>
</dbReference>
<evidence type="ECO:0000256" key="10">
    <source>
        <dbReference type="SAM" id="SignalP"/>
    </source>
</evidence>
<protein>
    <recommendedName>
        <fullName evidence="11">GH18 domain-containing protein</fullName>
    </recommendedName>
</protein>
<proteinExistence type="inferred from homology"/>
<dbReference type="SUPFAM" id="SSF51445">
    <property type="entry name" value="(Trans)glycosidases"/>
    <property type="match status" value="1"/>
</dbReference>
<dbReference type="InterPro" id="IPR029070">
    <property type="entry name" value="Chitinase_insertion_sf"/>
</dbReference>
<reference evidence="12 13" key="1">
    <citation type="journal article" date="2015" name="Genome Biol. Evol.">
        <title>Phylogenomic analyses indicate that early fungi evolved digesting cell walls of algal ancestors of land plants.</title>
        <authorList>
            <person name="Chang Y."/>
            <person name="Wang S."/>
            <person name="Sekimoto S."/>
            <person name="Aerts A.L."/>
            <person name="Choi C."/>
            <person name="Clum A."/>
            <person name="LaButti K.M."/>
            <person name="Lindquist E.A."/>
            <person name="Yee Ngan C."/>
            <person name="Ohm R.A."/>
            <person name="Salamov A.A."/>
            <person name="Grigoriev I.V."/>
            <person name="Spatafora J.W."/>
            <person name="Berbee M.L."/>
        </authorList>
    </citation>
    <scope>NUCLEOTIDE SEQUENCE [LARGE SCALE GENOMIC DNA]</scope>
    <source>
        <strain evidence="12 13">NRRL 1564</strain>
    </source>
</reference>
<gene>
    <name evidence="12" type="ORF">COEREDRAFT_88761</name>
</gene>
<dbReference type="PANTHER" id="PTHR11177:SF392">
    <property type="entry name" value="HAP41P"/>
    <property type="match status" value="1"/>
</dbReference>
<keyword evidence="13" id="KW-1185">Reference proteome</keyword>
<evidence type="ECO:0000256" key="1">
    <source>
        <dbReference type="ARBA" id="ARBA00000822"/>
    </source>
</evidence>
<dbReference type="Gene3D" id="3.10.50.10">
    <property type="match status" value="1"/>
</dbReference>
<dbReference type="OrthoDB" id="73875at2759"/>
<dbReference type="Proteomes" id="UP000242474">
    <property type="component" value="Unassembled WGS sequence"/>
</dbReference>
<evidence type="ECO:0000256" key="5">
    <source>
        <dbReference type="ARBA" id="ARBA00023295"/>
    </source>
</evidence>
<feature type="region of interest" description="Disordered" evidence="9">
    <location>
        <begin position="404"/>
        <end position="504"/>
    </location>
</feature>
<evidence type="ECO:0000256" key="3">
    <source>
        <dbReference type="ARBA" id="ARBA00023024"/>
    </source>
</evidence>
<dbReference type="InterPro" id="IPR001579">
    <property type="entry name" value="Glyco_hydro_18_chit_AS"/>
</dbReference>
<keyword evidence="6" id="KW-0624">Polysaccharide degradation</keyword>
<keyword evidence="2 7" id="KW-0378">Hydrolase</keyword>
<dbReference type="InterPro" id="IPR011583">
    <property type="entry name" value="Chitinase_II/V-like_cat"/>
</dbReference>
<dbReference type="STRING" id="763665.A0A2G5B5U8"/>
<dbReference type="GO" id="GO:0008061">
    <property type="term" value="F:chitin binding"/>
    <property type="evidence" value="ECO:0007669"/>
    <property type="project" value="InterPro"/>
</dbReference>
<keyword evidence="3" id="KW-0146">Chitin degradation</keyword>
<dbReference type="PROSITE" id="PS01095">
    <property type="entry name" value="GH18_1"/>
    <property type="match status" value="1"/>
</dbReference>
<dbReference type="GO" id="GO:0000272">
    <property type="term" value="P:polysaccharide catabolic process"/>
    <property type="evidence" value="ECO:0007669"/>
    <property type="project" value="UniProtKB-KW"/>
</dbReference>
<dbReference type="SUPFAM" id="SSF54556">
    <property type="entry name" value="Chitinase insertion domain"/>
    <property type="match status" value="1"/>
</dbReference>
<feature type="signal peptide" evidence="10">
    <location>
        <begin position="1"/>
        <end position="24"/>
    </location>
</feature>
<comment type="similarity">
    <text evidence="8">Belongs to the glycosyl hydrolase 18 family.</text>
</comment>
<evidence type="ECO:0000256" key="7">
    <source>
        <dbReference type="RuleBase" id="RU000489"/>
    </source>
</evidence>
<dbReference type="PANTHER" id="PTHR11177">
    <property type="entry name" value="CHITINASE"/>
    <property type="match status" value="1"/>
</dbReference>
<organism evidence="12 13">
    <name type="scientific">Coemansia reversa (strain ATCC 12441 / NRRL 1564)</name>
    <dbReference type="NCBI Taxonomy" id="763665"/>
    <lineage>
        <taxon>Eukaryota</taxon>
        <taxon>Fungi</taxon>
        <taxon>Fungi incertae sedis</taxon>
        <taxon>Zoopagomycota</taxon>
        <taxon>Kickxellomycotina</taxon>
        <taxon>Kickxellomycetes</taxon>
        <taxon>Kickxellales</taxon>
        <taxon>Kickxellaceae</taxon>
        <taxon>Coemansia</taxon>
    </lineage>
</organism>
<dbReference type="GO" id="GO:0005576">
    <property type="term" value="C:extracellular region"/>
    <property type="evidence" value="ECO:0007669"/>
    <property type="project" value="TreeGrafter"/>
</dbReference>
<dbReference type="InterPro" id="IPR017853">
    <property type="entry name" value="GH"/>
</dbReference>
<feature type="compositionally biased region" description="Basic and acidic residues" evidence="9">
    <location>
        <begin position="412"/>
        <end position="481"/>
    </location>
</feature>
<dbReference type="InterPro" id="IPR001223">
    <property type="entry name" value="Glyco_hydro18_cat"/>
</dbReference>
<dbReference type="GO" id="GO:0006032">
    <property type="term" value="P:chitin catabolic process"/>
    <property type="evidence" value="ECO:0007669"/>
    <property type="project" value="UniProtKB-KW"/>
</dbReference>
<dbReference type="InterPro" id="IPR050314">
    <property type="entry name" value="Glycosyl_Hydrlase_18"/>
</dbReference>
<evidence type="ECO:0000313" key="12">
    <source>
        <dbReference type="EMBL" id="PIA14371.1"/>
    </source>
</evidence>
<evidence type="ECO:0000256" key="8">
    <source>
        <dbReference type="RuleBase" id="RU004453"/>
    </source>
</evidence>
<evidence type="ECO:0000259" key="11">
    <source>
        <dbReference type="PROSITE" id="PS51910"/>
    </source>
</evidence>
<dbReference type="PROSITE" id="PS51910">
    <property type="entry name" value="GH18_2"/>
    <property type="match status" value="1"/>
</dbReference>
<keyword evidence="5 7" id="KW-0326">Glycosidase</keyword>
<evidence type="ECO:0000313" key="13">
    <source>
        <dbReference type="Proteomes" id="UP000242474"/>
    </source>
</evidence>
<feature type="chain" id="PRO_5013955737" description="GH18 domain-containing protein" evidence="10">
    <location>
        <begin position="25"/>
        <end position="557"/>
    </location>
</feature>
<dbReference type="SMART" id="SM00636">
    <property type="entry name" value="Glyco_18"/>
    <property type="match status" value="1"/>
</dbReference>
<keyword evidence="4" id="KW-0119">Carbohydrate metabolism</keyword>
<dbReference type="Pfam" id="PF03427">
    <property type="entry name" value="CBM_19"/>
    <property type="match status" value="1"/>
</dbReference>
<evidence type="ECO:0000256" key="4">
    <source>
        <dbReference type="ARBA" id="ARBA00023277"/>
    </source>
</evidence>
<dbReference type="GO" id="GO:0008843">
    <property type="term" value="F:endochitinase activity"/>
    <property type="evidence" value="ECO:0007669"/>
    <property type="project" value="UniProtKB-EC"/>
</dbReference>
<feature type="domain" description="GH18" evidence="11">
    <location>
        <begin position="26"/>
        <end position="405"/>
    </location>
</feature>
<name>A0A2G5B5U8_COERN</name>
<evidence type="ECO:0000256" key="6">
    <source>
        <dbReference type="ARBA" id="ARBA00023326"/>
    </source>
</evidence>
<dbReference type="InterPro" id="IPR005089">
    <property type="entry name" value="CBM19"/>
</dbReference>
<accession>A0A2G5B5U8</accession>
<evidence type="ECO:0000256" key="2">
    <source>
        <dbReference type="ARBA" id="ARBA00022801"/>
    </source>
</evidence>
<comment type="catalytic activity">
    <reaction evidence="1">
        <text>Random endo-hydrolysis of N-acetyl-beta-D-glucosaminide (1-&gt;4)-beta-linkages in chitin and chitodextrins.</text>
        <dbReference type="EC" id="3.2.1.14"/>
    </reaction>
</comment>
<sequence length="557" mass="61470">MFFCTIHMFIFAWFLLVMAILTLGEPIFVGYYSLWRQDENKNVDLSKYTHINLSFAIPEEDGSIKFNEKVSIPDIVKHIHSKGPKALVSVGGWTGSKRFSTIVADKTKKEKFISEITELVKTNKLDGIDIDWEYPGQIGLHCNDIDYENDAPNFLNFLKQLRKEFNNEFGKDKKLITLAVPPEPFFKNKKPFKKIGKISKQVDYASIMLFDIQAGGSMTTGPNAPLKNELGLGHQYSVDSAIESWTSAKWPAEKLVIGLSFYGRSLTALEKMSNDNKGKGNMYQPKERKIPQGDWEDVNEKADSACGVLGGYTGIWTYKHLRQSILTGPEKANKDWTRNWDTASKTPWLFNPGNKTFITYDDPPSIANKVKFAAEKGLAGAMAWAIDKDYKGELVAAMRSWAGGEYPVSKPGDSDKDDTGKDDTGKDDTGKDDTGKDDTGKDDTGKDDTGKDDTGKDDTGKDDTGNNGSGKDDTDNNKLNEESPAEDDSGDNNSEDTGKNTCSTEGQLACTASGNSPEYTVCIYKKPVKMQCGGGTVCVTINGSIYCGWKPPVKNRG</sequence>
<feature type="compositionally biased region" description="Acidic residues" evidence="9">
    <location>
        <begin position="483"/>
        <end position="494"/>
    </location>
</feature>
<keyword evidence="10" id="KW-0732">Signal</keyword>
<evidence type="ECO:0000256" key="9">
    <source>
        <dbReference type="SAM" id="MobiDB-lite"/>
    </source>
</evidence>